<evidence type="ECO:0000313" key="2">
    <source>
        <dbReference type="EMBL" id="KAF0499399.1"/>
    </source>
</evidence>
<dbReference type="Gene3D" id="3.40.50.150">
    <property type="entry name" value="Vaccinia Virus protein VP39"/>
    <property type="match status" value="1"/>
</dbReference>
<sequence>MDKYQDICNINFSVEEFRYPFPSGKSEINRSEIQHGIIKYVWQGNFSADMDEKLKKGIRTLDIGCGYGSWVSDMAQTYPLSTFIGIDIVSRYFPKDKDTLPNAGYLECNILNGLPFPDETFDFVYQRFLWSSLTEGQWTFIIGEIVRVTKKGGSIELMEFEMKQTNSGPKTALLFDVSAKSLALKGVNPYIISKIPIMLQSTGKLSNIQCKQETTPLGWGGKLGELALRNLKSGFAAGKSKLMQLMNKSSEECDALINALDKETEEYKTCMKHVRIFCKKD</sequence>
<evidence type="ECO:0000313" key="3">
    <source>
        <dbReference type="Proteomes" id="UP000439903"/>
    </source>
</evidence>
<dbReference type="PANTHER" id="PTHR43591">
    <property type="entry name" value="METHYLTRANSFERASE"/>
    <property type="match status" value="1"/>
</dbReference>
<proteinExistence type="predicted"/>
<dbReference type="GO" id="GO:0032259">
    <property type="term" value="P:methylation"/>
    <property type="evidence" value="ECO:0007669"/>
    <property type="project" value="UniProtKB-KW"/>
</dbReference>
<reference evidence="2 3" key="1">
    <citation type="journal article" date="2019" name="Environ. Microbiol.">
        <title>At the nexus of three kingdoms: the genome of the mycorrhizal fungus Gigaspora margarita provides insights into plant, endobacterial and fungal interactions.</title>
        <authorList>
            <person name="Venice F."/>
            <person name="Ghignone S."/>
            <person name="Salvioli di Fossalunga A."/>
            <person name="Amselem J."/>
            <person name="Novero M."/>
            <person name="Xianan X."/>
            <person name="Sedzielewska Toro K."/>
            <person name="Morin E."/>
            <person name="Lipzen A."/>
            <person name="Grigoriev I.V."/>
            <person name="Henrissat B."/>
            <person name="Martin F.M."/>
            <person name="Bonfante P."/>
        </authorList>
    </citation>
    <scope>NUCLEOTIDE SEQUENCE [LARGE SCALE GENOMIC DNA]</scope>
    <source>
        <strain evidence="2 3">BEG34</strain>
    </source>
</reference>
<dbReference type="PANTHER" id="PTHR43591:SF24">
    <property type="entry name" value="2-METHOXY-6-POLYPRENYL-1,4-BENZOQUINOL METHYLASE, MITOCHONDRIAL"/>
    <property type="match status" value="1"/>
</dbReference>
<protein>
    <submittedName>
        <fullName evidence="2">S-adenosyl-L-methionine-dependent methyltransferase</fullName>
    </submittedName>
</protein>
<dbReference type="InterPro" id="IPR041698">
    <property type="entry name" value="Methyltransf_25"/>
</dbReference>
<dbReference type="SUPFAM" id="SSF53335">
    <property type="entry name" value="S-adenosyl-L-methionine-dependent methyltransferases"/>
    <property type="match status" value="1"/>
</dbReference>
<dbReference type="EMBL" id="WTPW01000562">
    <property type="protein sequence ID" value="KAF0499399.1"/>
    <property type="molecule type" value="Genomic_DNA"/>
</dbReference>
<dbReference type="Pfam" id="PF13649">
    <property type="entry name" value="Methyltransf_25"/>
    <property type="match status" value="1"/>
</dbReference>
<organism evidence="2 3">
    <name type="scientific">Gigaspora margarita</name>
    <dbReference type="NCBI Taxonomy" id="4874"/>
    <lineage>
        <taxon>Eukaryota</taxon>
        <taxon>Fungi</taxon>
        <taxon>Fungi incertae sedis</taxon>
        <taxon>Mucoromycota</taxon>
        <taxon>Glomeromycotina</taxon>
        <taxon>Glomeromycetes</taxon>
        <taxon>Diversisporales</taxon>
        <taxon>Gigasporaceae</taxon>
        <taxon>Gigaspora</taxon>
    </lineage>
</organism>
<name>A0A8H4AIB7_GIGMA</name>
<evidence type="ECO:0000259" key="1">
    <source>
        <dbReference type="Pfam" id="PF13649"/>
    </source>
</evidence>
<keyword evidence="3" id="KW-1185">Reference proteome</keyword>
<dbReference type="AlphaFoldDB" id="A0A8H4AIB7"/>
<dbReference type="InterPro" id="IPR029063">
    <property type="entry name" value="SAM-dependent_MTases_sf"/>
</dbReference>
<keyword evidence="2" id="KW-0808">Transferase</keyword>
<dbReference type="CDD" id="cd02440">
    <property type="entry name" value="AdoMet_MTases"/>
    <property type="match status" value="1"/>
</dbReference>
<gene>
    <name evidence="2" type="ORF">F8M41_020457</name>
</gene>
<accession>A0A8H4AIB7</accession>
<comment type="caution">
    <text evidence="2">The sequence shown here is derived from an EMBL/GenBank/DDBJ whole genome shotgun (WGS) entry which is preliminary data.</text>
</comment>
<dbReference type="OrthoDB" id="2013972at2759"/>
<feature type="domain" description="Methyltransferase" evidence="1">
    <location>
        <begin position="61"/>
        <end position="153"/>
    </location>
</feature>
<dbReference type="Proteomes" id="UP000439903">
    <property type="component" value="Unassembled WGS sequence"/>
</dbReference>
<keyword evidence="2" id="KW-0489">Methyltransferase</keyword>
<dbReference type="GO" id="GO:0008168">
    <property type="term" value="F:methyltransferase activity"/>
    <property type="evidence" value="ECO:0007669"/>
    <property type="project" value="UniProtKB-KW"/>
</dbReference>